<dbReference type="AlphaFoldDB" id="A0AAE6YLC5"/>
<dbReference type="CDD" id="cd00093">
    <property type="entry name" value="HTH_XRE"/>
    <property type="match status" value="1"/>
</dbReference>
<feature type="domain" description="HTH cro/C1-type" evidence="2">
    <location>
        <begin position="4"/>
        <end position="58"/>
    </location>
</feature>
<dbReference type="SMART" id="SM00530">
    <property type="entry name" value="HTH_XRE"/>
    <property type="match status" value="1"/>
</dbReference>
<dbReference type="PANTHER" id="PTHR46558">
    <property type="entry name" value="TRACRIPTIONAL REGULATORY PROTEIN-RELATED-RELATED"/>
    <property type="match status" value="1"/>
</dbReference>
<dbReference type="PANTHER" id="PTHR46558:SF11">
    <property type="entry name" value="HTH-TYPE TRANSCRIPTIONAL REGULATOR XRE"/>
    <property type="match status" value="1"/>
</dbReference>
<dbReference type="GO" id="GO:0003677">
    <property type="term" value="F:DNA binding"/>
    <property type="evidence" value="ECO:0007669"/>
    <property type="project" value="UniProtKB-KW"/>
</dbReference>
<dbReference type="InterPro" id="IPR010982">
    <property type="entry name" value="Lambda_DNA-bd_dom_sf"/>
</dbReference>
<evidence type="ECO:0000259" key="2">
    <source>
        <dbReference type="PROSITE" id="PS50943"/>
    </source>
</evidence>
<dbReference type="PROSITE" id="PS50943">
    <property type="entry name" value="HTH_CROC1"/>
    <property type="match status" value="1"/>
</dbReference>
<keyword evidence="1" id="KW-0238">DNA-binding</keyword>
<keyword evidence="4" id="KW-1185">Reference proteome</keyword>
<protein>
    <submittedName>
        <fullName evidence="3">Helix-turn-helix domain-containing protein</fullName>
    </submittedName>
</protein>
<proteinExistence type="predicted"/>
<dbReference type="SUPFAM" id="SSF47413">
    <property type="entry name" value="lambda repressor-like DNA-binding domains"/>
    <property type="match status" value="1"/>
</dbReference>
<evidence type="ECO:0000313" key="3">
    <source>
        <dbReference type="EMBL" id="QIW58106.1"/>
    </source>
</evidence>
<evidence type="ECO:0000313" key="4">
    <source>
        <dbReference type="Proteomes" id="UP000501558"/>
    </source>
</evidence>
<sequence length="153" mass="17531">MNKLKELRKLHNVSQEELSKKLSVTEKTISRWENEKTQIKPDKAQKLAEYFNVSVAYLLGYIDTPKEELMTFDTGEEFEKARQKISNTPAQGDEITLIYGKGNELKNVKVKEISLQDSYKKIAANLAGSLSDINNEKWLEYGTLLLKSEKENS</sequence>
<dbReference type="Gene3D" id="1.10.260.40">
    <property type="entry name" value="lambda repressor-like DNA-binding domains"/>
    <property type="match status" value="1"/>
</dbReference>
<name>A0AAE6YLC5_9LACT</name>
<dbReference type="EMBL" id="CP047628">
    <property type="protein sequence ID" value="QIW58106.1"/>
    <property type="molecule type" value="Genomic_DNA"/>
</dbReference>
<accession>A0AAE6YLC5</accession>
<evidence type="ECO:0000256" key="1">
    <source>
        <dbReference type="ARBA" id="ARBA00023125"/>
    </source>
</evidence>
<organism evidence="3 4">
    <name type="scientific">Pseudolactococcus raffinolactis</name>
    <dbReference type="NCBI Taxonomy" id="1366"/>
    <lineage>
        <taxon>Bacteria</taxon>
        <taxon>Bacillati</taxon>
        <taxon>Bacillota</taxon>
        <taxon>Bacilli</taxon>
        <taxon>Lactobacillales</taxon>
        <taxon>Streptococcaceae</taxon>
        <taxon>Pseudolactococcus</taxon>
    </lineage>
</organism>
<dbReference type="RefSeq" id="WP_167841188.1">
    <property type="nucleotide sequence ID" value="NZ_CP047628.1"/>
</dbReference>
<dbReference type="Proteomes" id="UP000501558">
    <property type="component" value="Chromosome"/>
</dbReference>
<reference evidence="3 4" key="1">
    <citation type="submission" date="2019-12" db="EMBL/GenBank/DDBJ databases">
        <title>Whole genome sequences of Lactococcus raffinolactis strains isolated from sewage.</title>
        <authorList>
            <person name="Ybazeta G."/>
            <person name="Ross M."/>
            <person name="Brabant-Kirwan D."/>
            <person name="Saleh M."/>
            <person name="Dillon J.A."/>
            <person name="Splinter K."/>
            <person name="Nokhbeh R."/>
        </authorList>
    </citation>
    <scope>NUCLEOTIDE SEQUENCE [LARGE SCALE GENOMIC DNA]</scope>
    <source>
        <strain evidence="3 4">Lr_19_14</strain>
    </source>
</reference>
<gene>
    <name evidence="3" type="ORF">GU334_03960</name>
</gene>
<dbReference type="Pfam" id="PF01381">
    <property type="entry name" value="HTH_3"/>
    <property type="match status" value="1"/>
</dbReference>
<dbReference type="InterPro" id="IPR001387">
    <property type="entry name" value="Cro/C1-type_HTH"/>
</dbReference>